<name>A0ABX1PYC9_9RHOO</name>
<evidence type="ECO:0000313" key="2">
    <source>
        <dbReference type="EMBL" id="NMG44153.1"/>
    </source>
</evidence>
<keyword evidence="3" id="KW-1185">Reference proteome</keyword>
<dbReference type="Proteomes" id="UP000623795">
    <property type="component" value="Unassembled WGS sequence"/>
</dbReference>
<evidence type="ECO:0000313" key="3">
    <source>
        <dbReference type="Proteomes" id="UP000623795"/>
    </source>
</evidence>
<gene>
    <name evidence="2" type="ORF">GPA22_10465</name>
</gene>
<feature type="domain" description="DUF1638" evidence="1">
    <location>
        <begin position="32"/>
        <end position="187"/>
    </location>
</feature>
<organism evidence="2 3">
    <name type="scientific">Aromatoleum toluvorans</name>
    <dbReference type="NCBI Taxonomy" id="92002"/>
    <lineage>
        <taxon>Bacteria</taxon>
        <taxon>Pseudomonadati</taxon>
        <taxon>Pseudomonadota</taxon>
        <taxon>Betaproteobacteria</taxon>
        <taxon>Rhodocyclales</taxon>
        <taxon>Rhodocyclaceae</taxon>
        <taxon>Aromatoleum</taxon>
    </lineage>
</organism>
<accession>A0ABX1PYC9</accession>
<dbReference type="InterPro" id="IPR012437">
    <property type="entry name" value="DUF1638"/>
</dbReference>
<proteinExistence type="predicted"/>
<dbReference type="EMBL" id="WTVN01000013">
    <property type="protein sequence ID" value="NMG44153.1"/>
    <property type="molecule type" value="Genomic_DNA"/>
</dbReference>
<dbReference type="RefSeq" id="WP_343036011.1">
    <property type="nucleotide sequence ID" value="NZ_WTVN01000013.1"/>
</dbReference>
<sequence>MDPVLIIACGALARELKAVIAANGWQHVQLQCLPADLHNRPERIPEAVREKIRAGRARFTRILVGYADCGTGGLLDRVLEEEGVERLPGAHCYEFYAGTQAFTALADAEPGSFYLTDFLVRHFERLVIRELGIERHPELASMYFGNYRRLVYLAQAEDAQLHEQARQAAARLGLEFHYQFTGYGGLHTAIVRFQRQQGRDARTEQVSWQS</sequence>
<evidence type="ECO:0000259" key="1">
    <source>
        <dbReference type="Pfam" id="PF07796"/>
    </source>
</evidence>
<comment type="caution">
    <text evidence="2">The sequence shown here is derived from an EMBL/GenBank/DDBJ whole genome shotgun (WGS) entry which is preliminary data.</text>
</comment>
<reference evidence="2 3" key="1">
    <citation type="submission" date="2019-12" db="EMBL/GenBank/DDBJ databases">
        <title>Comparative genomics gives insights into the taxonomy of the Azoarcus-Aromatoleum group and reveals separate origins of nif in the plant-associated Azoarcus and non-plant-associated Aromatoleum sub-groups.</title>
        <authorList>
            <person name="Lafos M."/>
            <person name="Maluk M."/>
            <person name="Batista M."/>
            <person name="Junghare M."/>
            <person name="Carmona M."/>
            <person name="Faoro H."/>
            <person name="Cruz L.M."/>
            <person name="Battistoni F."/>
            <person name="De Souza E."/>
            <person name="Pedrosa F."/>
            <person name="Chen W.-M."/>
            <person name="Poole P.S."/>
            <person name="Dixon R.A."/>
            <person name="James E.K."/>
        </authorList>
    </citation>
    <scope>NUCLEOTIDE SEQUENCE [LARGE SCALE GENOMIC DNA]</scope>
    <source>
        <strain evidence="2 3">Td21</strain>
    </source>
</reference>
<dbReference type="Pfam" id="PF07796">
    <property type="entry name" value="DUF1638"/>
    <property type="match status" value="1"/>
</dbReference>
<protein>
    <submittedName>
        <fullName evidence="2">DUF1638 domain-containing protein</fullName>
    </submittedName>
</protein>